<dbReference type="EMBL" id="QJTF01000053">
    <property type="protein sequence ID" value="PYE84189.1"/>
    <property type="molecule type" value="Genomic_DNA"/>
</dbReference>
<protein>
    <submittedName>
        <fullName evidence="1">Uncharacterized protein</fullName>
    </submittedName>
</protein>
<evidence type="ECO:0000313" key="2">
    <source>
        <dbReference type="Proteomes" id="UP000247454"/>
    </source>
</evidence>
<dbReference type="RefSeq" id="WP_110754809.1">
    <property type="nucleotide sequence ID" value="NZ_QJTF01000053.1"/>
</dbReference>
<name>A0A318SV23_9HYPH</name>
<comment type="caution">
    <text evidence="1">The sequence shown here is derived from an EMBL/GenBank/DDBJ whole genome shotgun (WGS) entry which is preliminary data.</text>
</comment>
<accession>A0A318SV23</accession>
<sequence>MTVLYEAFDYVACVDGRAFLYRLAQHGLVASQDGMPPKVGMMKMADYAAVDAAGKFHLIECKGTQHSSTALATAMADGQAQKLSLVCSSRGAEQRLIGQRLVVGTQLKLENAVKPTRVNGILPAAADPVWRSI</sequence>
<organism evidence="1 2">
    <name type="scientific">Phyllobacterium leguminum</name>
    <dbReference type="NCBI Taxonomy" id="314237"/>
    <lineage>
        <taxon>Bacteria</taxon>
        <taxon>Pseudomonadati</taxon>
        <taxon>Pseudomonadota</taxon>
        <taxon>Alphaproteobacteria</taxon>
        <taxon>Hyphomicrobiales</taxon>
        <taxon>Phyllobacteriaceae</taxon>
        <taxon>Phyllobacterium</taxon>
    </lineage>
</organism>
<gene>
    <name evidence="1" type="ORF">C7477_1531</name>
</gene>
<evidence type="ECO:0000313" key="1">
    <source>
        <dbReference type="EMBL" id="PYE84189.1"/>
    </source>
</evidence>
<dbReference type="OrthoDB" id="8400502at2"/>
<proteinExistence type="predicted"/>
<keyword evidence="2" id="KW-1185">Reference proteome</keyword>
<dbReference type="Proteomes" id="UP000247454">
    <property type="component" value="Unassembled WGS sequence"/>
</dbReference>
<reference evidence="1 2" key="1">
    <citation type="submission" date="2018-06" db="EMBL/GenBank/DDBJ databases">
        <title>Genomic Encyclopedia of Type Strains, Phase III (KMG-III): the genomes of soil and plant-associated and newly described type strains.</title>
        <authorList>
            <person name="Whitman W."/>
        </authorList>
    </citation>
    <scope>NUCLEOTIDE SEQUENCE [LARGE SCALE GENOMIC DNA]</scope>
    <source>
        <strain evidence="1 2">ORS 1419</strain>
    </source>
</reference>
<dbReference type="AlphaFoldDB" id="A0A318SV23"/>